<feature type="compositionally biased region" description="Low complexity" evidence="8">
    <location>
        <begin position="74"/>
        <end position="98"/>
    </location>
</feature>
<accession>A0A5B0Q0U1</accession>
<feature type="compositionally biased region" description="Pro residues" evidence="8">
    <location>
        <begin position="245"/>
        <end position="254"/>
    </location>
</feature>
<proteinExistence type="inferred from homology"/>
<dbReference type="PANTHER" id="PTHR23253:SF9">
    <property type="entry name" value="EUKARYOTIC TRANSLATION INITIATION FACTOR 4 GAMMA 2"/>
    <property type="match status" value="1"/>
</dbReference>
<feature type="compositionally biased region" description="Basic and acidic residues" evidence="8">
    <location>
        <begin position="1612"/>
        <end position="1637"/>
    </location>
</feature>
<comment type="subcellular location">
    <subcellularLocation>
        <location evidence="1">Cytoplasm</location>
    </subcellularLocation>
</comment>
<feature type="compositionally biased region" description="Polar residues" evidence="8">
    <location>
        <begin position="132"/>
        <end position="149"/>
    </location>
</feature>
<comment type="caution">
    <text evidence="10">The sequence shown here is derived from an EMBL/GenBank/DDBJ whole genome shotgun (WGS) entry which is preliminary data.</text>
</comment>
<gene>
    <name evidence="10" type="ORF">PGTUg99_004160</name>
</gene>
<evidence type="ECO:0000256" key="5">
    <source>
        <dbReference type="ARBA" id="ARBA00022553"/>
    </source>
</evidence>
<feature type="compositionally biased region" description="Low complexity" evidence="8">
    <location>
        <begin position="38"/>
        <end position="50"/>
    </location>
</feature>
<keyword evidence="4" id="KW-0396">Initiation factor</keyword>
<dbReference type="InterPro" id="IPR003891">
    <property type="entry name" value="Initiation_fac_eIF4g_MI"/>
</dbReference>
<feature type="compositionally biased region" description="Polar residues" evidence="8">
    <location>
        <begin position="411"/>
        <end position="420"/>
    </location>
</feature>
<feature type="compositionally biased region" description="Basic and acidic residues" evidence="8">
    <location>
        <begin position="1540"/>
        <end position="1552"/>
    </location>
</feature>
<dbReference type="SMART" id="SM00544">
    <property type="entry name" value="MA3"/>
    <property type="match status" value="1"/>
</dbReference>
<dbReference type="Gene3D" id="1.20.970.30">
    <property type="entry name" value="eIF4G, eIF4E-binding domain"/>
    <property type="match status" value="1"/>
</dbReference>
<evidence type="ECO:0000256" key="2">
    <source>
        <dbReference type="ARBA" id="ARBA00005775"/>
    </source>
</evidence>
<dbReference type="FunFam" id="1.25.40.180:FF:000220">
    <property type="match status" value="1"/>
</dbReference>
<dbReference type="Pfam" id="PF02854">
    <property type="entry name" value="MIF4G"/>
    <property type="match status" value="1"/>
</dbReference>
<dbReference type="InterPro" id="IPR022745">
    <property type="entry name" value="eIF4G1_eIF4E-bd"/>
</dbReference>
<feature type="compositionally biased region" description="Pro residues" evidence="8">
    <location>
        <begin position="519"/>
        <end position="529"/>
    </location>
</feature>
<feature type="compositionally biased region" description="Low complexity" evidence="8">
    <location>
        <begin position="1453"/>
        <end position="1467"/>
    </location>
</feature>
<feature type="domain" description="MI" evidence="9">
    <location>
        <begin position="1636"/>
        <end position="1757"/>
    </location>
</feature>
<comment type="similarity">
    <text evidence="2">Belongs to the eukaryotic initiation factor 4G family.</text>
</comment>
<feature type="compositionally biased region" description="Polar residues" evidence="8">
    <location>
        <begin position="1115"/>
        <end position="1124"/>
    </location>
</feature>
<keyword evidence="6" id="KW-0694">RNA-binding</keyword>
<feature type="compositionally biased region" description="Pro residues" evidence="8">
    <location>
        <begin position="433"/>
        <end position="442"/>
    </location>
</feature>
<dbReference type="GO" id="GO:0003743">
    <property type="term" value="F:translation initiation factor activity"/>
    <property type="evidence" value="ECO:0007669"/>
    <property type="project" value="UniProtKB-KW"/>
</dbReference>
<dbReference type="GO" id="GO:0003729">
    <property type="term" value="F:mRNA binding"/>
    <property type="evidence" value="ECO:0007669"/>
    <property type="project" value="TreeGrafter"/>
</dbReference>
<evidence type="ECO:0000256" key="3">
    <source>
        <dbReference type="ARBA" id="ARBA00022490"/>
    </source>
</evidence>
<evidence type="ECO:0000256" key="8">
    <source>
        <dbReference type="SAM" id="MobiDB-lite"/>
    </source>
</evidence>
<feature type="compositionally biased region" description="Low complexity" evidence="8">
    <location>
        <begin position="255"/>
        <end position="265"/>
    </location>
</feature>
<evidence type="ECO:0000256" key="7">
    <source>
        <dbReference type="ARBA" id="ARBA00022917"/>
    </source>
</evidence>
<feature type="compositionally biased region" description="Pro residues" evidence="8">
    <location>
        <begin position="544"/>
        <end position="556"/>
    </location>
</feature>
<dbReference type="Proteomes" id="UP000325313">
    <property type="component" value="Unassembled WGS sequence"/>
</dbReference>
<feature type="compositionally biased region" description="Polar residues" evidence="8">
    <location>
        <begin position="1002"/>
        <end position="1018"/>
    </location>
</feature>
<dbReference type="PROSITE" id="PS51366">
    <property type="entry name" value="MI"/>
    <property type="match status" value="1"/>
</dbReference>
<keyword evidence="7" id="KW-0648">Protein biosynthesis</keyword>
<dbReference type="SUPFAM" id="SSF48371">
    <property type="entry name" value="ARM repeat"/>
    <property type="match status" value="2"/>
</dbReference>
<dbReference type="FunFam" id="1.25.40.180:FF:000020">
    <property type="entry name" value="Eukaryotic translation initiation factor subunit"/>
    <property type="match status" value="1"/>
</dbReference>
<feature type="compositionally biased region" description="Low complexity" evidence="8">
    <location>
        <begin position="823"/>
        <end position="833"/>
    </location>
</feature>
<feature type="compositionally biased region" description="Low complexity" evidence="8">
    <location>
        <begin position="199"/>
        <end position="223"/>
    </location>
</feature>
<dbReference type="Pfam" id="PF12152">
    <property type="entry name" value="eIF_4G1"/>
    <property type="match status" value="1"/>
</dbReference>
<evidence type="ECO:0000256" key="6">
    <source>
        <dbReference type="ARBA" id="ARBA00022884"/>
    </source>
</evidence>
<feature type="compositionally biased region" description="Polar residues" evidence="8">
    <location>
        <begin position="985"/>
        <end position="994"/>
    </location>
</feature>
<feature type="compositionally biased region" description="Pro residues" evidence="8">
    <location>
        <begin position="475"/>
        <end position="502"/>
    </location>
</feature>
<evidence type="ECO:0000256" key="1">
    <source>
        <dbReference type="ARBA" id="ARBA00004496"/>
    </source>
</evidence>
<feature type="compositionally biased region" description="Polar residues" evidence="8">
    <location>
        <begin position="1077"/>
        <end position="1087"/>
    </location>
</feature>
<dbReference type="Pfam" id="PF02847">
    <property type="entry name" value="MA3"/>
    <property type="match status" value="1"/>
</dbReference>
<dbReference type="GO" id="GO:0016281">
    <property type="term" value="C:eukaryotic translation initiation factor 4F complex"/>
    <property type="evidence" value="ECO:0007669"/>
    <property type="project" value="TreeGrafter"/>
</dbReference>
<feature type="region of interest" description="Disordered" evidence="8">
    <location>
        <begin position="978"/>
        <end position="1124"/>
    </location>
</feature>
<dbReference type="PANTHER" id="PTHR23253">
    <property type="entry name" value="EUKARYOTIC TRANSLATION INITIATION FACTOR 4 GAMMA"/>
    <property type="match status" value="1"/>
</dbReference>
<feature type="compositionally biased region" description="Basic and acidic residues" evidence="8">
    <location>
        <begin position="686"/>
        <end position="820"/>
    </location>
</feature>
<feature type="compositionally biased region" description="Polar residues" evidence="8">
    <location>
        <begin position="164"/>
        <end position="178"/>
    </location>
</feature>
<sequence>MSKTNSTQPPAPQSVPVSNDAPSSSSSSSTPKPTFNYAAAAARSSSTSSRPGSTNPPAAPVPAPAPAPAPVCPPSFASAVVATSSPLASNSTSSTKTSVNRTAPDAIATSRAPNGVSSAIKSPVPTPERKSSLVSAKSHNIKPSSSHISFGSLADIPAKADNPSVLSSSPANPPTLSQRDGPPVFGSVLADPAKKPAKSSSLVTSTTSTKPSGAPAPASGLSAKPEKKKIDFQAFFRSGGESVSNPPPPPPPPASSGSSPSPSISYRGDPTQQHRRNPNSIDSHSAAPAAPVSPRPAHIGIPNGPSAGASFHSPLSGASRAFTPAQGPSPMSQQSQHHHQYGGHWQNGPAPNSPHFVPGNPPMNANMPNYPVPNGAMGNNHGGNQSQYLPKPPPFQHRNGLGGQSGGSSSTMYPPSSGRSNLHHQPRNGNTGPPSPRLPPSNAPNSGQSPNFQHSSNNQGMAAPYWPQGTYPQNGPGPYPPYGYNPGSMPPYPHPNNFPPPQHGQHHSPQLSNQTGPSGVPPPSAPPPSSTSSAAPPNSSRTHPTPPPPLPIPSSPVPASNTYAPPYPPALYSPGSSHSRGPSLSYNAPTFNPSAAPDFKPHTPNAAAPAFLPRRSAAVPIKKPVTPISETPEKHDEGSSSAPISKDRRTSASAETGTQVKLSEPTQQKIKITEPVKKPPTGPSKTNEKAHVSAEAQKASDAKKAAEEAAEKKKLEESKAAEDAAAKLKAEKAKAEEDARLHQLAKEKAEKEAKELAEKEAKAKAEKEAKEKAEQEAKAKVQKEQKEKEEAERQAKKEQEAKQLAEKQAKETKPPSEVKSVESQTKTSSTTPSAPTPAQPTIKPVDSTSSETPASVRPEPSTTPALPSKPVNGASVPASATKLRPAPIDVNAPPQSKTPGESVTPSLPSALSSARKIEDLGKVSYPENIQSPRSELNADATPGKFRYDRAFLLQFMEVCKGKPVQLPDLDSIGMVDPHNAGMNPMSRTQSTGGQRRNAGQMPPSSRGPSGSLTPSGGNMSMMGPAGLANRAGPGAGMPMFNTGATRSSEERFNQSNRPSMGAMPIGMGIMLPGRPTGQMSRSPSTNALPGIMSNGARDTSRRSGRGSRRDGATSHAPSNVNTNLNRGMSMQQMFQVEVVQPLQPSANSWAAARTTVLEEDSPELVNRKVKALLNKLTLDKFESISDQVITWANKSEKEHDGRILRQVIALIFEKATDEAHWSEMYAKLCRKLMEKLSPAVKDENLSDGLGNKVHGGQLFRKYLLNRCQEDYERGWSKRDELAAAAAGKAADDAVKQAANEKSRAEAEAEGKEAPSKEAEILSDEYYAAQKAKRQGLGLVRFIGELFKLNMLTERIMHECIKKLLSNIDTPEEEDIESLSRLMMTVGGLLDHEKAISHMNVYFSRMATMSQSPHLSSRARFMIQDVIDTRNNKWVGRNVAAGPKLISQIHEEAAQAAAEQSRQAQQASKNKMNDLSRGGSRGGRTRDQPGGDGWSAVGGVSAPPPRPSKAGDLTQFGKLRDTSSSARSTYGPSNVFANKGKLKDAKLPSDREPAVAVAPNPFAALGGDTHEATSGNGLSRKPSAAELAPAGRPRLNLAPRTLPLPGQSAEAEGAEKKEGTTGDEAEPMKAEEISDEQAERAVKSRVDEFFHVRSVAEAAASFVSLSQTRHHQLIHSLVEKTLEKKAADVDLTASLFQHLVKENIVPSDIFLKGFTPVIEQLDDTSVDVRFAYEFTGKLLKAAGLAEKEVTELAQKIETEMLDQAAKRLLDGFKSAALH</sequence>
<feature type="compositionally biased region" description="Low complexity" evidence="8">
    <location>
        <begin position="1553"/>
        <end position="1563"/>
    </location>
</feature>
<keyword evidence="3" id="KW-0963">Cytoplasm</keyword>
<feature type="compositionally biased region" description="Polar residues" evidence="8">
    <location>
        <begin position="1521"/>
        <end position="1535"/>
    </location>
</feature>
<reference evidence="10 11" key="1">
    <citation type="submission" date="2019-05" db="EMBL/GenBank/DDBJ databases">
        <title>Emergence of the Ug99 lineage of the wheat stem rust pathogen through somatic hybridization.</title>
        <authorList>
            <person name="Li F."/>
            <person name="Upadhyaya N.M."/>
            <person name="Sperschneider J."/>
            <person name="Matny O."/>
            <person name="Nguyen-Phuc H."/>
            <person name="Mago R."/>
            <person name="Raley C."/>
            <person name="Miller M.E."/>
            <person name="Silverstein K.A.T."/>
            <person name="Henningsen E."/>
            <person name="Hirsch C.D."/>
            <person name="Visser B."/>
            <person name="Pretorius Z.A."/>
            <person name="Steffenson B.J."/>
            <person name="Schwessinger B."/>
            <person name="Dodds P.N."/>
            <person name="Figueroa M."/>
        </authorList>
    </citation>
    <scope>NUCLEOTIDE SEQUENCE [LARGE SCALE GENOMIC DNA]</scope>
    <source>
        <strain evidence="10 11">Ug99</strain>
    </source>
</reference>
<feature type="compositionally biased region" description="Low complexity" evidence="8">
    <location>
        <begin position="530"/>
        <end position="543"/>
    </location>
</feature>
<dbReference type="InterPro" id="IPR016024">
    <property type="entry name" value="ARM-type_fold"/>
</dbReference>
<keyword evidence="5" id="KW-0597">Phosphoprotein</keyword>
<evidence type="ECO:0000313" key="11">
    <source>
        <dbReference type="Proteomes" id="UP000325313"/>
    </source>
</evidence>
<dbReference type="InterPro" id="IPR036211">
    <property type="entry name" value="eIF4G_eIF4E-bd_sf"/>
</dbReference>
<feature type="compositionally biased region" description="Polar residues" evidence="8">
    <location>
        <begin position="447"/>
        <end position="460"/>
    </location>
</feature>
<feature type="region of interest" description="Disordered" evidence="8">
    <location>
        <begin position="1451"/>
        <end position="1637"/>
    </location>
</feature>
<dbReference type="EMBL" id="VDEP01000309">
    <property type="protein sequence ID" value="KAA1106796.1"/>
    <property type="molecule type" value="Genomic_DNA"/>
</dbReference>
<dbReference type="SMART" id="SM00543">
    <property type="entry name" value="MIF4G"/>
    <property type="match status" value="1"/>
</dbReference>
<name>A0A5B0Q0U1_PUCGR</name>
<feature type="compositionally biased region" description="Polar residues" evidence="8">
    <location>
        <begin position="651"/>
        <end position="670"/>
    </location>
</feature>
<protein>
    <recommendedName>
        <fullName evidence="9">MI domain-containing protein</fullName>
    </recommendedName>
</protein>
<evidence type="ECO:0000313" key="10">
    <source>
        <dbReference type="EMBL" id="KAA1106796.1"/>
    </source>
</evidence>
<feature type="compositionally biased region" description="Low complexity" evidence="8">
    <location>
        <begin position="362"/>
        <end position="374"/>
    </location>
</feature>
<dbReference type="GO" id="GO:0010494">
    <property type="term" value="C:cytoplasmic stress granule"/>
    <property type="evidence" value="ECO:0007669"/>
    <property type="project" value="UniProtKB-ARBA"/>
</dbReference>
<feature type="compositionally biased region" description="Polar residues" evidence="8">
    <location>
        <begin position="893"/>
        <end position="908"/>
    </location>
</feature>
<organism evidence="10 11">
    <name type="scientific">Puccinia graminis f. sp. tritici</name>
    <dbReference type="NCBI Taxonomy" id="56615"/>
    <lineage>
        <taxon>Eukaryota</taxon>
        <taxon>Fungi</taxon>
        <taxon>Dikarya</taxon>
        <taxon>Basidiomycota</taxon>
        <taxon>Pucciniomycotina</taxon>
        <taxon>Pucciniomycetes</taxon>
        <taxon>Pucciniales</taxon>
        <taxon>Pucciniaceae</taxon>
        <taxon>Puccinia</taxon>
    </lineage>
</organism>
<feature type="region of interest" description="Disordered" evidence="8">
    <location>
        <begin position="1"/>
        <end position="908"/>
    </location>
</feature>
<dbReference type="Gene3D" id="1.25.40.180">
    <property type="match status" value="2"/>
</dbReference>
<feature type="compositionally biased region" description="Low complexity" evidence="8">
    <location>
        <begin position="324"/>
        <end position="335"/>
    </location>
</feature>
<feature type="compositionally biased region" description="Pro residues" evidence="8">
    <location>
        <begin position="57"/>
        <end position="73"/>
    </location>
</feature>
<feature type="compositionally biased region" description="Polar residues" evidence="8">
    <location>
        <begin position="578"/>
        <end position="593"/>
    </location>
</feature>
<feature type="compositionally biased region" description="Low complexity" evidence="8">
    <location>
        <begin position="283"/>
        <end position="297"/>
    </location>
</feature>
<evidence type="ECO:0000259" key="9">
    <source>
        <dbReference type="PROSITE" id="PS51366"/>
    </source>
</evidence>
<dbReference type="FunFam" id="1.20.970.30:FF:000001">
    <property type="entry name" value="Eukaryotic translation initiation factor subunit eIF-4F, putative"/>
    <property type="match status" value="1"/>
</dbReference>
<dbReference type="SUPFAM" id="SSF101489">
    <property type="entry name" value="Eukaryotic initiation factor 4f subunit eIF4g, eIF4e-binding domain"/>
    <property type="match status" value="1"/>
</dbReference>
<evidence type="ECO:0000256" key="4">
    <source>
        <dbReference type="ARBA" id="ARBA00022540"/>
    </source>
</evidence>
<feature type="compositionally biased region" description="Polar residues" evidence="8">
    <location>
        <begin position="111"/>
        <end position="120"/>
    </location>
</feature>
<dbReference type="InterPro" id="IPR003890">
    <property type="entry name" value="MIF4G-like_typ-3"/>
</dbReference>